<dbReference type="EnsemblMetazoa" id="SSS_4903s_mrna">
    <property type="protein sequence ID" value="KAF7491352.1"/>
    <property type="gene ID" value="SSS_4903"/>
</dbReference>
<protein>
    <submittedName>
        <fullName evidence="3 4">Uncharacterized protein</fullName>
    </submittedName>
</protein>
<feature type="region of interest" description="Disordered" evidence="1">
    <location>
        <begin position="193"/>
        <end position="235"/>
    </location>
</feature>
<evidence type="ECO:0000256" key="1">
    <source>
        <dbReference type="SAM" id="MobiDB-lite"/>
    </source>
</evidence>
<sequence>MKHKRAQSIMIVPTLWFIVIWFLGGFWTRSMSMTDANRFDKAIANTKPSDNESTKQSIFLSNKLKIEQKQSSELSMKQESKTKDFFNVNHSIEDDEQIVDIFNIENNNDSQDDRGGGGDIGGIQIDSLWATDNGDGIINGIEENRNDPNKRLYSYDEIIEEIEKVTEEFYHEFISMRNMLPKIPTMAIINQNSRANSGNKNGDDGDSDGDGDSIMNQSINNSGKDDDGDGDGDDYIHQSRRRRRWIEDFNVDDDDAFVPDFIRDGIRFISKIEPIENVSSSLNPTKSIRLQSLNLVERICNQKGFVQDIFTLKFNHQNYLICLIKSFDRNDPNQLYHRSNQNGNNLNINYRIEFGSLDDPTQNGSFRIDLEHPKRLLAFVYSNLNQEQLILILINEKRTLDESNIKWYQISTENNVIYHNHFVQLKRVHSKNVAIWPKRNILIVHDHFETALKMYKFVGTYFDYVESLITITNDLNAICAFTLSGISYLALGYRDHHSHHYQYQNQNQHQNHRQTLKDVSVYRFNDYLERLELIQSIPTTDGIISIEYFIIGHGINQENFLAIIDRNNIVMYKFLKSKREFIVFQRITSGPIRRVLTYGDTQRLFTMTIILESNDLYFITYNSLRFIYSPINIRVFVNQQQPIYLKRILSTQTLIDSMIEKQNRQTNFNQSPPQIHNGDDDDDDYQNQHQHQQSIQLMIGSINGIRMYNIYFRTDNNLFKLWTEHLQWCRMKRTEMDSLERNVTIIQRRFHESYLKNDRIQIRGTLRVPKFITTKPIQTQSFRSQNLTIDREYFSSLDRMKKILDSIEMQIQQNHGLLSNAIVLNSPNLQIITGNLTFTELSILRFDGNERTDRNLFDHYYRHSFPSTFNLITDYLNGQMIRDLYVSVIRITSGDNNRPIYINQPIFFDNIHLHNHKNQLFVNGLVNERYNLSNLVTSNRNHFISGMKIFHQTLIVDEQIYCDDLNGRAFNSSTVLLTVGEQFVRNPIRIEADRIRAGRLKAITINGYNLDDFFDSIITIDQPQSVLMEKMASLEIQFTETLIVNDLIFDSGALLNGRNLEHIFQYSLWLNRPNQTIYGNCFFHNNNVTIQGGIDVQRINGKLIPNELIHFNQFNQIIGQKVFHDLVHVDRLIVTETLNGLMITNGVPDIIIDDIEQNITGIKIIQKNLIVEGDSSIKGRVNGLNLDEIDRRSRLETKTRYFDRIQIDNYARFEGGLWFKQINNLGEEQFEHLIENSLSLNDQWSNLGFDHIHFEHLHVNELDCDTINGIDIGRQLLTRNTFQTISEPIRFQSGIVLNNQTKIDVLNEISMASVFNENNVLLKSSRNQLVNGTKKIIGSIFVGSLITDSINNIPIDDVKKTITGIKHFNFVNRDRGTHLIIERARINDLIIESINNANVNHIINYSLDRWERQNISDQFRFNTLLIGSNEIFDCDSINSIDLRFLRDDIVYLDDRDQKDEERRQIVTGHKVFEGKVTFEDLEFNRLFDTVTDYELRHYWLNNQNESDRIRTLRANFSIDQLTVNNIEIDDSIVNGINLDSLVENLVWLDRKTVIQSPIHFRGNVKIDGNILLNGRLNGLDPRKDIVLRDHSGIQTIRGQIRFANDVVVRNDFDVNGRINDIDIQNLCRRAYRKDLKRKEPLIINGDVDFRDDIEFSTINEMSFDELSTKTIRRNIDDQRISGKKIIDHLVLDGPTTVMNLINDLDLRYVFQNYLSITKDQDVEANFVLKNVRFENDIFIDRIISESNLINGIDFEQIDRNSLRESGEQIYEGNIHFEQPIDIVWNLNVDWINGIRFENLLNKRRSINTFQDEIVFTENLNVKNSMNILRGKRISNIHFDRLYRDVITKNSDRNLTIYGEKIFDHIEMHILHTKPLNNVTISRENLLLKRFDQTVYGTTRFVKDLIINKTLIVDRINQIQINELRKRLVRKSSRNIIKTKVKVKSLIVKDARINSFIDNVNISILNEFAHRAWYLRDLDQRLSWIRKDFDLFRSNLQRIGSELIRFELIDHLLPKDLNRRSTLDEPILFSNILDDYICLAFVTDHNEMHCNRMEIVCNRIGFVTETLGSHRAWNHSFEIWFPGTIISLEQSNNLWFLTSDLREISSQNYQECVRKNSATERSFLINFETNLHNDYGNIWLQTIRWLTDEQGPFIQNSLHQHLFYSNETMILSAKSIQLILMLDLNPSFILIVNENGLDLYEIGQIHSIQFDRRQKLMIDGRIFFAYYFELKVFVGIFDPSSSVSYRIEIYRIDNLGSKLKRINSIQNIIPFRMSMIRIPETVSFSGFPFRNYLIVSESSQNYLKIFGSIDGSNYTLIQWIPIGSIRTFYTFNDHYGRPTLVVHECDQIRIFQSKGSQYFQQIFLIESNRSERLLVSASYLMILYRFDRNNQLSNKSRQDSSHPFESSIWSEVDRIEILTPKYRIDSRIFSNKNTLYIH</sequence>
<feature type="transmembrane region" description="Helical" evidence="2">
    <location>
        <begin position="9"/>
        <end position="28"/>
    </location>
</feature>
<keyword evidence="2" id="KW-0472">Membrane</keyword>
<keyword evidence="2" id="KW-1133">Transmembrane helix</keyword>
<dbReference type="Proteomes" id="UP000070412">
    <property type="component" value="Unassembled WGS sequence"/>
</dbReference>
<feature type="region of interest" description="Disordered" evidence="1">
    <location>
        <begin position="665"/>
        <end position="690"/>
    </location>
</feature>
<evidence type="ECO:0000313" key="5">
    <source>
        <dbReference type="Proteomes" id="UP000070412"/>
    </source>
</evidence>
<reference evidence="3" key="2">
    <citation type="submission" date="2020-01" db="EMBL/GenBank/DDBJ databases">
        <authorList>
            <person name="Korhonen P.K.K."/>
            <person name="Guangxu M.G."/>
            <person name="Wang T.W."/>
            <person name="Stroehlein A.J.S."/>
            <person name="Young N.D."/>
            <person name="Ang C.-S.A."/>
            <person name="Fernando D.W.F."/>
            <person name="Lu H.L."/>
            <person name="Taylor S.T."/>
            <person name="Ehtesham M.E.M."/>
            <person name="Najaraj S.H.N."/>
            <person name="Harsha G.H.G."/>
            <person name="Madugundu A.M."/>
            <person name="Renuse S.R."/>
            <person name="Holt D.H."/>
            <person name="Pandey A.P."/>
            <person name="Papenfuss A.P."/>
            <person name="Gasser R.B.G."/>
            <person name="Fischer K.F."/>
        </authorList>
    </citation>
    <scope>NUCLEOTIDE SEQUENCE</scope>
    <source>
        <strain evidence="3">SSS_KF_BRIS2020</strain>
    </source>
</reference>
<reference evidence="5" key="1">
    <citation type="journal article" date="2020" name="PLoS Negl. Trop. Dis.">
        <title>High-quality nuclear genome for Sarcoptes scabiei-A critical resource for a neglected parasite.</title>
        <authorList>
            <person name="Korhonen P.K."/>
            <person name="Gasser R.B."/>
            <person name="Ma G."/>
            <person name="Wang T."/>
            <person name="Stroehlein A.J."/>
            <person name="Young N.D."/>
            <person name="Ang C.S."/>
            <person name="Fernando D.D."/>
            <person name="Lu H.C."/>
            <person name="Taylor S."/>
            <person name="Reynolds S.L."/>
            <person name="Mofiz E."/>
            <person name="Najaraj S.H."/>
            <person name="Gowda H."/>
            <person name="Madugundu A."/>
            <person name="Renuse S."/>
            <person name="Holt D."/>
            <person name="Pandey A."/>
            <person name="Papenfuss A.T."/>
            <person name="Fischer K."/>
        </authorList>
    </citation>
    <scope>NUCLEOTIDE SEQUENCE [LARGE SCALE GENOMIC DNA]</scope>
</reference>
<dbReference type="OrthoDB" id="6497286at2759"/>
<evidence type="ECO:0000313" key="3">
    <source>
        <dbReference type="EMBL" id="KAF7491352.1"/>
    </source>
</evidence>
<accession>A0A834VBF8</accession>
<proteinExistence type="predicted"/>
<organism evidence="3">
    <name type="scientific">Sarcoptes scabiei</name>
    <name type="common">Itch mite</name>
    <name type="synonym">Acarus scabiei</name>
    <dbReference type="NCBI Taxonomy" id="52283"/>
    <lineage>
        <taxon>Eukaryota</taxon>
        <taxon>Metazoa</taxon>
        <taxon>Ecdysozoa</taxon>
        <taxon>Arthropoda</taxon>
        <taxon>Chelicerata</taxon>
        <taxon>Arachnida</taxon>
        <taxon>Acari</taxon>
        <taxon>Acariformes</taxon>
        <taxon>Sarcoptiformes</taxon>
        <taxon>Astigmata</taxon>
        <taxon>Psoroptidia</taxon>
        <taxon>Sarcoptoidea</taxon>
        <taxon>Sarcoptidae</taxon>
        <taxon>Sarcoptinae</taxon>
        <taxon>Sarcoptes</taxon>
    </lineage>
</organism>
<name>A0A834VBF8_SARSC</name>
<evidence type="ECO:0000256" key="2">
    <source>
        <dbReference type="SAM" id="Phobius"/>
    </source>
</evidence>
<dbReference type="EMBL" id="WVUK01000060">
    <property type="protein sequence ID" value="KAF7491352.1"/>
    <property type="molecule type" value="Genomic_DNA"/>
</dbReference>
<keyword evidence="5" id="KW-1185">Reference proteome</keyword>
<gene>
    <name evidence="3" type="ORF">SSS_4903</name>
</gene>
<evidence type="ECO:0000313" key="4">
    <source>
        <dbReference type="EnsemblMetazoa" id="KAF7491352.1"/>
    </source>
</evidence>
<reference evidence="4" key="3">
    <citation type="submission" date="2022-06" db="UniProtKB">
        <authorList>
            <consortium name="EnsemblMetazoa"/>
        </authorList>
    </citation>
    <scope>IDENTIFICATION</scope>
</reference>
<keyword evidence="2" id="KW-0812">Transmembrane</keyword>